<keyword evidence="1" id="KW-1133">Transmembrane helix</keyword>
<dbReference type="InterPro" id="IPR053145">
    <property type="entry name" value="AB_hydrolase_Est10"/>
</dbReference>
<feature type="transmembrane region" description="Helical" evidence="1">
    <location>
        <begin position="20"/>
        <end position="43"/>
    </location>
</feature>
<dbReference type="Gene3D" id="3.40.50.1820">
    <property type="entry name" value="alpha/beta hydrolase"/>
    <property type="match status" value="1"/>
</dbReference>
<dbReference type="GO" id="GO:0016787">
    <property type="term" value="F:hydrolase activity"/>
    <property type="evidence" value="ECO:0007669"/>
    <property type="project" value="UniProtKB-KW"/>
</dbReference>
<feature type="transmembrane region" description="Helical" evidence="1">
    <location>
        <begin position="486"/>
        <end position="507"/>
    </location>
</feature>
<keyword evidence="1" id="KW-0472">Membrane</keyword>
<dbReference type="EC" id="3.4.-.-" evidence="3"/>
<accession>A0ABV8I4T9</accession>
<sequence length="512" mass="54021">MIEADDSDGRAIGELSGMRVGRGVVGVAAGLVMVVLAALGYVLPPPFDPSPLVPDPAFRTLPAQPADELRPVPAAASITVEEVTVPARGTDLRATVRAPRAPGRHPAMVFVQGAGPGLREEFTEQAEWLARAGIVTLVYDKRTVGYDFRHRDFGLLADDALRMLAVLRGRPDVDPGRAGLWGVSEGSWVVPIAASRSADVGFAVLVSAPNVSPLRQVSWALGEQLDRLRAPSGVRELLIRAMSAVDMNFLRHDGVPALRGVRRPVLALYGTRDPSIPFVESSQTLTRALAEGGDPAYTIRYLAGADHGMRVDGGPFAAGYLETLANWVTGLPGTAEPEVPVAGATPVQRYEASDVPTAPWYASGTVLGFTLFLAAVGYVAGPVAALAIRLRGGDGAAAGARLWPPIRRRFRRMAQTGVGLLVSVAAFITLLVLFSVNQAGAWPAVLAGWLVVRALALLMLLQEVTATAAVVSALREGWQPSRPQYVAVAGVLGSTGLLLVAAAYYGLFAFPW</sequence>
<gene>
    <name evidence="3" type="ORF">ACFOWE_01600</name>
</gene>
<evidence type="ECO:0000313" key="3">
    <source>
        <dbReference type="EMBL" id="MFC4056970.1"/>
    </source>
</evidence>
<feature type="transmembrane region" description="Helical" evidence="1">
    <location>
        <begin position="448"/>
        <end position="474"/>
    </location>
</feature>
<dbReference type="InterPro" id="IPR029058">
    <property type="entry name" value="AB_hydrolase_fold"/>
</dbReference>
<feature type="transmembrane region" description="Helical" evidence="1">
    <location>
        <begin position="360"/>
        <end position="381"/>
    </location>
</feature>
<dbReference type="PANTHER" id="PTHR43265:SF1">
    <property type="entry name" value="ESTERASE ESTD"/>
    <property type="match status" value="1"/>
</dbReference>
<reference evidence="4" key="1">
    <citation type="journal article" date="2019" name="Int. J. Syst. Evol. Microbiol.">
        <title>The Global Catalogue of Microorganisms (GCM) 10K type strain sequencing project: providing services to taxonomists for standard genome sequencing and annotation.</title>
        <authorList>
            <consortium name="The Broad Institute Genomics Platform"/>
            <consortium name="The Broad Institute Genome Sequencing Center for Infectious Disease"/>
            <person name="Wu L."/>
            <person name="Ma J."/>
        </authorList>
    </citation>
    <scope>NUCLEOTIDE SEQUENCE [LARGE SCALE GENOMIC DNA]</scope>
    <source>
        <strain evidence="4">TBRC 4489</strain>
    </source>
</reference>
<feature type="transmembrane region" description="Helical" evidence="1">
    <location>
        <begin position="417"/>
        <end position="436"/>
    </location>
</feature>
<evidence type="ECO:0000313" key="4">
    <source>
        <dbReference type="Proteomes" id="UP001595850"/>
    </source>
</evidence>
<name>A0ABV8I4T9_9ACTN</name>
<protein>
    <submittedName>
        <fullName evidence="3">Alpha/beta hydrolase family protein</fullName>
        <ecNumber evidence="3">3.4.-.-</ecNumber>
    </submittedName>
</protein>
<dbReference type="RefSeq" id="WP_377284926.1">
    <property type="nucleotide sequence ID" value="NZ_JBHSBM010000005.1"/>
</dbReference>
<dbReference type="Pfam" id="PF00326">
    <property type="entry name" value="Peptidase_S9"/>
    <property type="match status" value="1"/>
</dbReference>
<feature type="domain" description="Peptidase S9 prolyl oligopeptidase catalytic" evidence="2">
    <location>
        <begin position="124"/>
        <end position="310"/>
    </location>
</feature>
<proteinExistence type="predicted"/>
<organism evidence="3 4">
    <name type="scientific">Planomonospora corallina</name>
    <dbReference type="NCBI Taxonomy" id="1806052"/>
    <lineage>
        <taxon>Bacteria</taxon>
        <taxon>Bacillati</taxon>
        <taxon>Actinomycetota</taxon>
        <taxon>Actinomycetes</taxon>
        <taxon>Streptosporangiales</taxon>
        <taxon>Streptosporangiaceae</taxon>
        <taxon>Planomonospora</taxon>
    </lineage>
</organism>
<dbReference type="EMBL" id="JBHSBM010000005">
    <property type="protein sequence ID" value="MFC4056970.1"/>
    <property type="molecule type" value="Genomic_DNA"/>
</dbReference>
<keyword evidence="4" id="KW-1185">Reference proteome</keyword>
<keyword evidence="1" id="KW-0812">Transmembrane</keyword>
<evidence type="ECO:0000259" key="2">
    <source>
        <dbReference type="Pfam" id="PF00326"/>
    </source>
</evidence>
<comment type="caution">
    <text evidence="3">The sequence shown here is derived from an EMBL/GenBank/DDBJ whole genome shotgun (WGS) entry which is preliminary data.</text>
</comment>
<dbReference type="PANTHER" id="PTHR43265">
    <property type="entry name" value="ESTERASE ESTD"/>
    <property type="match status" value="1"/>
</dbReference>
<dbReference type="InterPro" id="IPR001375">
    <property type="entry name" value="Peptidase_S9_cat"/>
</dbReference>
<dbReference type="SUPFAM" id="SSF53474">
    <property type="entry name" value="alpha/beta-Hydrolases"/>
    <property type="match status" value="1"/>
</dbReference>
<evidence type="ECO:0000256" key="1">
    <source>
        <dbReference type="SAM" id="Phobius"/>
    </source>
</evidence>
<keyword evidence="3" id="KW-0378">Hydrolase</keyword>
<dbReference type="Proteomes" id="UP001595850">
    <property type="component" value="Unassembled WGS sequence"/>
</dbReference>